<name>D9R5H6_LACSW</name>
<evidence type="ECO:0000256" key="1">
    <source>
        <dbReference type="SAM" id="Phobius"/>
    </source>
</evidence>
<keyword evidence="3" id="KW-1185">Reference proteome</keyword>
<protein>
    <submittedName>
        <fullName evidence="2">Uncharacterized protein</fullName>
    </submittedName>
</protein>
<keyword evidence="1" id="KW-0812">Transmembrane</keyword>
<dbReference type="Proteomes" id="UP000001662">
    <property type="component" value="Chromosome"/>
</dbReference>
<dbReference type="EMBL" id="CP002109">
    <property type="protein sequence ID" value="ADL03382.1"/>
    <property type="molecule type" value="Genomic_DNA"/>
</dbReference>
<dbReference type="HOGENOM" id="CLU_1341334_0_0_9"/>
<dbReference type="AlphaFoldDB" id="D9R5H6"/>
<feature type="transmembrane region" description="Helical" evidence="1">
    <location>
        <begin position="82"/>
        <end position="101"/>
    </location>
</feature>
<keyword evidence="1" id="KW-1133">Transmembrane helix</keyword>
<proteinExistence type="predicted"/>
<dbReference type="OrthoDB" id="2086517at2"/>
<keyword evidence="1" id="KW-0472">Membrane</keyword>
<evidence type="ECO:0000313" key="2">
    <source>
        <dbReference type="EMBL" id="ADL03382.1"/>
    </source>
</evidence>
<organism evidence="2 3">
    <name type="scientific">Lacrimispora saccharolytica (strain ATCC 35040 / DSM 2544 / NRCC 2533 / WM1)</name>
    <name type="common">Clostridium saccharolyticum</name>
    <dbReference type="NCBI Taxonomy" id="610130"/>
    <lineage>
        <taxon>Bacteria</taxon>
        <taxon>Bacillati</taxon>
        <taxon>Bacillota</taxon>
        <taxon>Clostridia</taxon>
        <taxon>Lachnospirales</taxon>
        <taxon>Lachnospiraceae</taxon>
        <taxon>Lacrimispora</taxon>
    </lineage>
</organism>
<dbReference type="KEGG" id="csh:Closa_0757"/>
<sequence length="200" mass="23246">MIDINDILNVIKELPLILQYVVPGYCCIILFQFTTSKKIDGKYLLVISCVLSYTLLSMVSLLRIKWFKNVPDFAMLNSGISILLGIVIVCLISILFQRVWFKKLMVKLFHKTPNEDIWRDVLDLDNGSNLKVYLKNEKYYIIGSHKNHEEKGNDSWLALSGFVKMDKETNEIYNNEPDFTNDNSVIITVRFSDIEHIEIF</sequence>
<feature type="transmembrane region" description="Helical" evidence="1">
    <location>
        <begin position="14"/>
        <end position="31"/>
    </location>
</feature>
<dbReference type="eggNOG" id="ENOG5032ARY">
    <property type="taxonomic scope" value="Bacteria"/>
</dbReference>
<dbReference type="PaxDb" id="610130-Closa_0757"/>
<accession>D9R5H6</accession>
<dbReference type="STRING" id="610130.Closa_0757"/>
<gene>
    <name evidence="2" type="ordered locus">Closa_0757</name>
</gene>
<evidence type="ECO:0000313" key="3">
    <source>
        <dbReference type="Proteomes" id="UP000001662"/>
    </source>
</evidence>
<reference evidence="2" key="1">
    <citation type="submission" date="2010-07" db="EMBL/GenBank/DDBJ databases">
        <title>Complete sequence of Clostridium saccharolyticum WM1.</title>
        <authorList>
            <consortium name="US DOE Joint Genome Institute"/>
            <person name="Lucas S."/>
            <person name="Copeland A."/>
            <person name="Lapidus A."/>
            <person name="Cheng J.-F."/>
            <person name="Bruce D."/>
            <person name="Goodwin L."/>
            <person name="Pitluck S."/>
            <person name="Chertkov O."/>
            <person name="Detter J.C."/>
            <person name="Han C."/>
            <person name="Tapia R."/>
            <person name="Land M."/>
            <person name="Hauser L."/>
            <person name="Chang Y.-J."/>
            <person name="Jeffries C."/>
            <person name="Kyrpides N."/>
            <person name="Ivanova N."/>
            <person name="Mikhailova N."/>
            <person name="Mouttaki H."/>
            <person name="Lin L."/>
            <person name="Zhou J."/>
            <person name="Hemme C.L."/>
            <person name="Woyke T."/>
        </authorList>
    </citation>
    <scope>NUCLEOTIDE SEQUENCE [LARGE SCALE GENOMIC DNA]</scope>
    <source>
        <strain evidence="2">WM1</strain>
    </source>
</reference>
<feature type="transmembrane region" description="Helical" evidence="1">
    <location>
        <begin position="43"/>
        <end position="62"/>
    </location>
</feature>
<dbReference type="RefSeq" id="WP_013271477.1">
    <property type="nucleotide sequence ID" value="NC_014376.1"/>
</dbReference>